<dbReference type="Pfam" id="PF00156">
    <property type="entry name" value="Pribosyltran"/>
    <property type="match status" value="1"/>
</dbReference>
<dbReference type="EMBL" id="OBQC01000001">
    <property type="protein sequence ID" value="SOC34951.1"/>
    <property type="molecule type" value="Genomic_DNA"/>
</dbReference>
<feature type="domain" description="Phosphoribosyltransferase" evidence="2">
    <location>
        <begin position="155"/>
        <end position="200"/>
    </location>
</feature>
<reference evidence="4" key="1">
    <citation type="submission" date="2017-08" db="EMBL/GenBank/DDBJ databases">
        <authorList>
            <person name="Varghese N."/>
            <person name="Submissions S."/>
        </authorList>
    </citation>
    <scope>NUCLEOTIDE SEQUENCE [LARGE SCALE GENOMIC DNA]</scope>
    <source>
        <strain evidence="4">JC23</strain>
    </source>
</reference>
<dbReference type="InterPro" id="IPR051910">
    <property type="entry name" value="ComF/GntX_DNA_util-trans"/>
</dbReference>
<evidence type="ECO:0000256" key="1">
    <source>
        <dbReference type="ARBA" id="ARBA00008007"/>
    </source>
</evidence>
<proteinExistence type="inferred from homology"/>
<dbReference type="OrthoDB" id="9779910at2"/>
<dbReference type="SUPFAM" id="SSF53271">
    <property type="entry name" value="PRTase-like"/>
    <property type="match status" value="1"/>
</dbReference>
<dbReference type="RefSeq" id="WP_097147743.1">
    <property type="nucleotide sequence ID" value="NZ_OBQC01000001.1"/>
</dbReference>
<evidence type="ECO:0000259" key="2">
    <source>
        <dbReference type="Pfam" id="PF00156"/>
    </source>
</evidence>
<dbReference type="Proteomes" id="UP000219252">
    <property type="component" value="Unassembled WGS sequence"/>
</dbReference>
<keyword evidence="4" id="KW-1185">Reference proteome</keyword>
<dbReference type="PANTHER" id="PTHR47505:SF1">
    <property type="entry name" value="DNA UTILIZATION PROTEIN YHGH"/>
    <property type="match status" value="1"/>
</dbReference>
<dbReference type="Gene3D" id="3.40.50.2020">
    <property type="match status" value="1"/>
</dbReference>
<evidence type="ECO:0000313" key="4">
    <source>
        <dbReference type="Proteomes" id="UP000219252"/>
    </source>
</evidence>
<dbReference type="InterPro" id="IPR000836">
    <property type="entry name" value="PRTase_dom"/>
</dbReference>
<sequence>MKKEIYNCLLCGTPLNENVTWKSLLGSDYPDTICSDCEGELEPVTESDSHEIISLYQYNDKMKDYLHRYKFMHDVILAKVFRNQIRKHLYKRRETIVPIPIHPEKLKERTFAHIDELLKAADLSFKQYLEKITTETQGEKSRDERLNTPQLFKLKQNVDMKNKEILLVDDIITTGTTIQHAKNLLIQEGAKSVKAFTLIRG</sequence>
<evidence type="ECO:0000313" key="3">
    <source>
        <dbReference type="EMBL" id="SOC34951.1"/>
    </source>
</evidence>
<dbReference type="AlphaFoldDB" id="A0A285U3W5"/>
<protein>
    <submittedName>
        <fullName evidence="3">Competence protein ComFC</fullName>
    </submittedName>
</protein>
<name>A0A285U3W5_9BACL</name>
<dbReference type="CDD" id="cd06223">
    <property type="entry name" value="PRTases_typeI"/>
    <property type="match status" value="1"/>
</dbReference>
<dbReference type="InterPro" id="IPR029057">
    <property type="entry name" value="PRTase-like"/>
</dbReference>
<accession>A0A285U3W5</accession>
<organism evidence="3 4">
    <name type="scientific">Ureibacillus acetophenoni</name>
    <dbReference type="NCBI Taxonomy" id="614649"/>
    <lineage>
        <taxon>Bacteria</taxon>
        <taxon>Bacillati</taxon>
        <taxon>Bacillota</taxon>
        <taxon>Bacilli</taxon>
        <taxon>Bacillales</taxon>
        <taxon>Caryophanaceae</taxon>
        <taxon>Ureibacillus</taxon>
    </lineage>
</organism>
<dbReference type="PANTHER" id="PTHR47505">
    <property type="entry name" value="DNA UTILIZATION PROTEIN YHGH"/>
    <property type="match status" value="1"/>
</dbReference>
<gene>
    <name evidence="3" type="ORF">SAMN05877842_101178</name>
</gene>
<comment type="similarity">
    <text evidence="1">Belongs to the ComF/GntX family.</text>
</comment>